<feature type="region of interest" description="Disordered" evidence="1">
    <location>
        <begin position="1"/>
        <end position="23"/>
    </location>
</feature>
<accession>A0AAE1QN56</accession>
<protein>
    <recommendedName>
        <fullName evidence="2">Coatomer alpha subunit C-terminal domain-containing protein</fullName>
    </recommendedName>
</protein>
<organism evidence="3 4">
    <name type="scientific">Petrolisthes manimaculis</name>
    <dbReference type="NCBI Taxonomy" id="1843537"/>
    <lineage>
        <taxon>Eukaryota</taxon>
        <taxon>Metazoa</taxon>
        <taxon>Ecdysozoa</taxon>
        <taxon>Arthropoda</taxon>
        <taxon>Crustacea</taxon>
        <taxon>Multicrustacea</taxon>
        <taxon>Malacostraca</taxon>
        <taxon>Eumalacostraca</taxon>
        <taxon>Eucarida</taxon>
        <taxon>Decapoda</taxon>
        <taxon>Pleocyemata</taxon>
        <taxon>Anomura</taxon>
        <taxon>Galatheoidea</taxon>
        <taxon>Porcellanidae</taxon>
        <taxon>Petrolisthes</taxon>
    </lineage>
</organism>
<evidence type="ECO:0000256" key="1">
    <source>
        <dbReference type="SAM" id="MobiDB-lite"/>
    </source>
</evidence>
<dbReference type="GO" id="GO:0005198">
    <property type="term" value="F:structural molecule activity"/>
    <property type="evidence" value="ECO:0007669"/>
    <property type="project" value="InterPro"/>
</dbReference>
<comment type="caution">
    <text evidence="3">The sequence shown here is derived from an EMBL/GenBank/DDBJ whole genome shotgun (WGS) entry which is preliminary data.</text>
</comment>
<dbReference type="GO" id="GO:0006886">
    <property type="term" value="P:intracellular protein transport"/>
    <property type="evidence" value="ECO:0007669"/>
    <property type="project" value="InterPro"/>
</dbReference>
<name>A0AAE1QN56_9EUCA</name>
<feature type="domain" description="Coatomer alpha subunit C-terminal" evidence="2">
    <location>
        <begin position="56"/>
        <end position="118"/>
    </location>
</feature>
<dbReference type="GO" id="GO:0016192">
    <property type="term" value="P:vesicle-mediated transport"/>
    <property type="evidence" value="ECO:0007669"/>
    <property type="project" value="InterPro"/>
</dbReference>
<dbReference type="Proteomes" id="UP001292094">
    <property type="component" value="Unassembled WGS sequence"/>
</dbReference>
<keyword evidence="4" id="KW-1185">Reference proteome</keyword>
<evidence type="ECO:0000313" key="4">
    <source>
        <dbReference type="Proteomes" id="UP001292094"/>
    </source>
</evidence>
<dbReference type="EMBL" id="JAWZYT010000003">
    <property type="protein sequence ID" value="KAK4329590.1"/>
    <property type="molecule type" value="Genomic_DNA"/>
</dbReference>
<dbReference type="Pfam" id="PF06957">
    <property type="entry name" value="COPI_C"/>
    <property type="match status" value="1"/>
</dbReference>
<dbReference type="InterPro" id="IPR010714">
    <property type="entry name" value="Coatomer_asu_C"/>
</dbReference>
<evidence type="ECO:0000259" key="2">
    <source>
        <dbReference type="Pfam" id="PF06957"/>
    </source>
</evidence>
<dbReference type="GO" id="GO:0030126">
    <property type="term" value="C:COPI vesicle coat"/>
    <property type="evidence" value="ECO:0007669"/>
    <property type="project" value="InterPro"/>
</dbReference>
<gene>
    <name evidence="3" type="ORF">Pmani_000065</name>
</gene>
<evidence type="ECO:0000313" key="3">
    <source>
        <dbReference type="EMBL" id="KAK4329590.1"/>
    </source>
</evidence>
<dbReference type="AlphaFoldDB" id="A0AAE1QN56"/>
<reference evidence="3" key="1">
    <citation type="submission" date="2023-11" db="EMBL/GenBank/DDBJ databases">
        <title>Genome assemblies of two species of porcelain crab, Petrolisthes cinctipes and Petrolisthes manimaculis (Anomura: Porcellanidae).</title>
        <authorList>
            <person name="Angst P."/>
        </authorList>
    </citation>
    <scope>NUCLEOTIDE SEQUENCE</scope>
    <source>
        <strain evidence="3">PB745_02</strain>
        <tissue evidence="3">Gill</tissue>
    </source>
</reference>
<proteinExistence type="predicted"/>
<sequence>MPVQWSNYKGGEGEGGWEVEDDLDLPEDLTSGDLMTSGSGQGEEDYFVPSPRGWCVCVVNFVPYRNLYLSSFTHSCTSYLTLPTLPSLFTYPAPNCLTTANVKEHLPVLSLKLAALMDTHSHSSWHLLWTDSW</sequence>